<feature type="non-terminal residue" evidence="6">
    <location>
        <position position="1"/>
    </location>
</feature>
<keyword evidence="4" id="KW-0694">RNA-binding</keyword>
<dbReference type="EMBL" id="JAODUO010000668">
    <property type="protein sequence ID" value="KAK2176339.1"/>
    <property type="molecule type" value="Genomic_DNA"/>
</dbReference>
<sequence length="216" mass="23999">NLLLQHCPCIVSTVFQIVGLGNFDFPHTRHSIGMTVVDHLARLLDMTWLKNRSVEGMVSQTTVSSADGVDELELVLLKSRLPMNVNGRSVRKAVETFGIADADVYLVHDELDKVLGKWSMKEGGSARGHNGVKSVIEHLNTSAIPRLRFGIDRPTSKSAIARYVLQKFTEDERTVLQSGAIQNAIRTLLKHIETNAVVKFPKELLNERMAANRSKS</sequence>
<evidence type="ECO:0000256" key="4">
    <source>
        <dbReference type="ARBA" id="ARBA00022884"/>
    </source>
</evidence>
<dbReference type="InterPro" id="IPR036416">
    <property type="entry name" value="Pept_tRNA_hydro_sf"/>
</dbReference>
<dbReference type="GO" id="GO:0004045">
    <property type="term" value="F:peptidyl-tRNA hydrolase activity"/>
    <property type="evidence" value="ECO:0007669"/>
    <property type="project" value="UniProtKB-EC"/>
</dbReference>
<name>A0AAD9KS21_RIDPI</name>
<evidence type="ECO:0000256" key="5">
    <source>
        <dbReference type="ARBA" id="ARBA00038063"/>
    </source>
</evidence>
<dbReference type="InterPro" id="IPR018171">
    <property type="entry name" value="Pept_tRNA_hydro_CS"/>
</dbReference>
<accession>A0AAD9KS21</accession>
<dbReference type="NCBIfam" id="TIGR00447">
    <property type="entry name" value="pth"/>
    <property type="match status" value="1"/>
</dbReference>
<reference evidence="6" key="1">
    <citation type="journal article" date="2023" name="Mol. Biol. Evol.">
        <title>Third-Generation Sequencing Reveals the Adaptive Role of the Epigenome in Three Deep-Sea Polychaetes.</title>
        <authorList>
            <person name="Perez M."/>
            <person name="Aroh O."/>
            <person name="Sun Y."/>
            <person name="Lan Y."/>
            <person name="Juniper S.K."/>
            <person name="Young C.R."/>
            <person name="Angers B."/>
            <person name="Qian P.Y."/>
        </authorList>
    </citation>
    <scope>NUCLEOTIDE SEQUENCE</scope>
    <source>
        <strain evidence="6">R07B-5</strain>
    </source>
</reference>
<dbReference type="AlphaFoldDB" id="A0AAD9KS21"/>
<dbReference type="EC" id="3.1.1.29" evidence="1"/>
<dbReference type="PANTHER" id="PTHR17224">
    <property type="entry name" value="PEPTIDYL-TRNA HYDROLASE"/>
    <property type="match status" value="1"/>
</dbReference>
<evidence type="ECO:0000256" key="2">
    <source>
        <dbReference type="ARBA" id="ARBA00022555"/>
    </source>
</evidence>
<dbReference type="Pfam" id="PF01195">
    <property type="entry name" value="Pept_tRNA_hydro"/>
    <property type="match status" value="1"/>
</dbReference>
<keyword evidence="7" id="KW-1185">Reference proteome</keyword>
<dbReference type="Gene3D" id="3.40.50.1470">
    <property type="entry name" value="Peptidyl-tRNA hydrolase"/>
    <property type="match status" value="1"/>
</dbReference>
<dbReference type="GO" id="GO:0000049">
    <property type="term" value="F:tRNA binding"/>
    <property type="evidence" value="ECO:0007669"/>
    <property type="project" value="UniProtKB-KW"/>
</dbReference>
<comment type="caution">
    <text evidence="6">The sequence shown here is derived from an EMBL/GenBank/DDBJ whole genome shotgun (WGS) entry which is preliminary data.</text>
</comment>
<dbReference type="InterPro" id="IPR001328">
    <property type="entry name" value="Pept_tRNA_hydro"/>
</dbReference>
<evidence type="ECO:0000256" key="1">
    <source>
        <dbReference type="ARBA" id="ARBA00013260"/>
    </source>
</evidence>
<dbReference type="CDD" id="cd00462">
    <property type="entry name" value="PTH"/>
    <property type="match status" value="1"/>
</dbReference>
<dbReference type="SUPFAM" id="SSF53178">
    <property type="entry name" value="Peptidyl-tRNA hydrolase-like"/>
    <property type="match status" value="1"/>
</dbReference>
<evidence type="ECO:0000256" key="3">
    <source>
        <dbReference type="ARBA" id="ARBA00022801"/>
    </source>
</evidence>
<dbReference type="Proteomes" id="UP001209878">
    <property type="component" value="Unassembled WGS sequence"/>
</dbReference>
<keyword evidence="2" id="KW-0820">tRNA-binding</keyword>
<dbReference type="PROSITE" id="PS01196">
    <property type="entry name" value="PEPT_TRNA_HYDROL_2"/>
    <property type="match status" value="1"/>
</dbReference>
<comment type="similarity">
    <text evidence="5">Belongs to the PTH family.</text>
</comment>
<gene>
    <name evidence="6" type="ORF">NP493_668g01028</name>
</gene>
<organism evidence="6 7">
    <name type="scientific">Ridgeia piscesae</name>
    <name type="common">Tubeworm</name>
    <dbReference type="NCBI Taxonomy" id="27915"/>
    <lineage>
        <taxon>Eukaryota</taxon>
        <taxon>Metazoa</taxon>
        <taxon>Spiralia</taxon>
        <taxon>Lophotrochozoa</taxon>
        <taxon>Annelida</taxon>
        <taxon>Polychaeta</taxon>
        <taxon>Sedentaria</taxon>
        <taxon>Canalipalpata</taxon>
        <taxon>Sabellida</taxon>
        <taxon>Siboglinidae</taxon>
        <taxon>Ridgeia</taxon>
    </lineage>
</organism>
<protein>
    <recommendedName>
        <fullName evidence="1">peptidyl-tRNA hydrolase</fullName>
        <ecNumber evidence="1">3.1.1.29</ecNumber>
    </recommendedName>
</protein>
<proteinExistence type="inferred from homology"/>
<evidence type="ECO:0000313" key="6">
    <source>
        <dbReference type="EMBL" id="KAK2176339.1"/>
    </source>
</evidence>
<keyword evidence="3" id="KW-0378">Hydrolase</keyword>
<evidence type="ECO:0000313" key="7">
    <source>
        <dbReference type="Proteomes" id="UP001209878"/>
    </source>
</evidence>
<dbReference type="PANTHER" id="PTHR17224:SF1">
    <property type="entry name" value="PEPTIDYL-TRNA HYDROLASE"/>
    <property type="match status" value="1"/>
</dbReference>